<sequence length="65" mass="7468">MSRCAAKVSVKHCSSMSSPMRRHRAIHGCGYGQRLGGYYERYGWLPQGEALEYPAKPVKLYYRDL</sequence>
<organism evidence="1 2">
    <name type="scientific">Enterobacter agglomerans</name>
    <name type="common">Erwinia herbicola</name>
    <name type="synonym">Pantoea agglomerans</name>
    <dbReference type="NCBI Taxonomy" id="549"/>
    <lineage>
        <taxon>Bacteria</taxon>
        <taxon>Pseudomonadati</taxon>
        <taxon>Pseudomonadota</taxon>
        <taxon>Gammaproteobacteria</taxon>
        <taxon>Enterobacterales</taxon>
        <taxon>Erwiniaceae</taxon>
        <taxon>Pantoea</taxon>
        <taxon>Pantoea agglomerans group</taxon>
    </lineage>
</organism>
<dbReference type="EMBL" id="UGSO01000001">
    <property type="protein sequence ID" value="SUB15227.1"/>
    <property type="molecule type" value="Genomic_DNA"/>
</dbReference>
<evidence type="ECO:0000313" key="1">
    <source>
        <dbReference type="EMBL" id="SUB15227.1"/>
    </source>
</evidence>
<protein>
    <submittedName>
        <fullName evidence="1">Uncharacterized protein</fullName>
    </submittedName>
</protein>
<evidence type="ECO:0000313" key="2">
    <source>
        <dbReference type="Proteomes" id="UP000254640"/>
    </source>
</evidence>
<dbReference type="AlphaFoldDB" id="A0A379ABK2"/>
<keyword evidence="2" id="KW-1185">Reference proteome</keyword>
<accession>A0A379ABK2</accession>
<reference evidence="1 2" key="1">
    <citation type="submission" date="2018-06" db="EMBL/GenBank/DDBJ databases">
        <authorList>
            <consortium name="Pathogen Informatics"/>
            <person name="Doyle S."/>
        </authorList>
    </citation>
    <scope>NUCLEOTIDE SEQUENCE [LARGE SCALE GENOMIC DNA]</scope>
    <source>
        <strain evidence="1 2">NCTC9381</strain>
    </source>
</reference>
<proteinExistence type="predicted"/>
<gene>
    <name evidence="1" type="ORF">NCTC9381_01094</name>
</gene>
<dbReference type="Proteomes" id="UP000254640">
    <property type="component" value="Unassembled WGS sequence"/>
</dbReference>
<name>A0A379ABK2_ENTAG</name>